<protein>
    <recommendedName>
        <fullName evidence="3">Transcriptional regulator, AbiEi antitoxin, Type IV TA system</fullName>
    </recommendedName>
</protein>
<organism evidence="1 2">
    <name type="scientific">Arthrobacter cavernae</name>
    <dbReference type="NCBI Taxonomy" id="2817681"/>
    <lineage>
        <taxon>Bacteria</taxon>
        <taxon>Bacillati</taxon>
        <taxon>Actinomycetota</taxon>
        <taxon>Actinomycetes</taxon>
        <taxon>Micrococcales</taxon>
        <taxon>Micrococcaceae</taxon>
        <taxon>Arthrobacter</taxon>
    </lineage>
</organism>
<evidence type="ECO:0008006" key="3">
    <source>
        <dbReference type="Google" id="ProtNLM"/>
    </source>
</evidence>
<proteinExistence type="predicted"/>
<name>A0A939HDV6_9MICC</name>
<keyword evidence="2" id="KW-1185">Reference proteome</keyword>
<accession>A0A939HDV6</accession>
<dbReference type="AlphaFoldDB" id="A0A939HDV6"/>
<comment type="caution">
    <text evidence="1">The sequence shown here is derived from an EMBL/GenBank/DDBJ whole genome shotgun (WGS) entry which is preliminary data.</text>
</comment>
<evidence type="ECO:0000313" key="2">
    <source>
        <dbReference type="Proteomes" id="UP000664164"/>
    </source>
</evidence>
<dbReference type="Proteomes" id="UP000664164">
    <property type="component" value="Unassembled WGS sequence"/>
</dbReference>
<gene>
    <name evidence="1" type="ORF">J1902_08660</name>
</gene>
<sequence>MDIPPQLIDSSARLALTGSTAAIHRSFRAGHLVRLRRGYYVPTTDWISAKPHERHVLATAAVGLALDGPVFYGETAAVVLGLPTLRVPQFVDVATDVEGKTGRRPGTFTVLGGESVAEQARNAGSYPLKFHLRRNAEPVCSGVFQSTGLVDTALDVMRHCPFSNALVVADGVARLLAQQGQLAAGARLVDHPDVAAGLDGIRAVATQQRAIRVAAMAHALAESAGESYSRAVIELLGFEQPAQQKDFSDSSGFVGRSDFWWPEQRVVGEFDGRGKYLDEALGGGDQAGAAVYREKLREDRIRDLGMKVVRWNWADLERPGRLRAKLLRAGLRPRPRGLPADSGACF</sequence>
<reference evidence="1" key="1">
    <citation type="submission" date="2021-03" db="EMBL/GenBank/DDBJ databases">
        <title>A new species, PO-11, isolated from a karst cave deposit.</title>
        <authorList>
            <person name="Zhaoxiaoyong W."/>
        </authorList>
    </citation>
    <scope>NUCLEOTIDE SEQUENCE</scope>
    <source>
        <strain evidence="1">PO-11</strain>
    </source>
</reference>
<evidence type="ECO:0000313" key="1">
    <source>
        <dbReference type="EMBL" id="MBO1268041.1"/>
    </source>
</evidence>
<dbReference type="EMBL" id="JAFNLL010000016">
    <property type="protein sequence ID" value="MBO1268041.1"/>
    <property type="molecule type" value="Genomic_DNA"/>
</dbReference>